<dbReference type="AlphaFoldDB" id="A0ABD3H171"/>
<gene>
    <name evidence="2" type="ORF">R1sor_002703</name>
</gene>
<evidence type="ECO:0000313" key="3">
    <source>
        <dbReference type="Proteomes" id="UP001633002"/>
    </source>
</evidence>
<evidence type="ECO:0000256" key="1">
    <source>
        <dbReference type="SAM" id="SignalP"/>
    </source>
</evidence>
<keyword evidence="3" id="KW-1185">Reference proteome</keyword>
<sequence>MGRPLVFLKLFGTVLCITLFLVGAPMSQHAFSTGSRGFSVDGMLDTDSDIMIRRSLLDGAGGSSGRPITRKRIENSGRSHEKVLKFVDRIVDLENSVSSIKQSTLSDRQRYQLKQMTTQLKLIKTLFERSVFLMELVDFASKRTDSSPWIPWVQLEPAAKELEENIRTLRTKDEALLSYMDPQPACSYFWLGEYSSVLQGGDLLEESSLCGPTGA</sequence>
<protein>
    <submittedName>
        <fullName evidence="2">Uncharacterized protein</fullName>
    </submittedName>
</protein>
<dbReference type="Proteomes" id="UP001633002">
    <property type="component" value="Unassembled WGS sequence"/>
</dbReference>
<dbReference type="EMBL" id="JBJQOH010000006">
    <property type="protein sequence ID" value="KAL3684681.1"/>
    <property type="molecule type" value="Genomic_DNA"/>
</dbReference>
<keyword evidence="1" id="KW-0732">Signal</keyword>
<organism evidence="2 3">
    <name type="scientific">Riccia sorocarpa</name>
    <dbReference type="NCBI Taxonomy" id="122646"/>
    <lineage>
        <taxon>Eukaryota</taxon>
        <taxon>Viridiplantae</taxon>
        <taxon>Streptophyta</taxon>
        <taxon>Embryophyta</taxon>
        <taxon>Marchantiophyta</taxon>
        <taxon>Marchantiopsida</taxon>
        <taxon>Marchantiidae</taxon>
        <taxon>Marchantiales</taxon>
        <taxon>Ricciaceae</taxon>
        <taxon>Riccia</taxon>
    </lineage>
</organism>
<reference evidence="2 3" key="1">
    <citation type="submission" date="2024-09" db="EMBL/GenBank/DDBJ databases">
        <title>Chromosome-scale assembly of Riccia sorocarpa.</title>
        <authorList>
            <person name="Paukszto L."/>
        </authorList>
    </citation>
    <scope>NUCLEOTIDE SEQUENCE [LARGE SCALE GENOMIC DNA]</scope>
    <source>
        <strain evidence="2">LP-2024</strain>
        <tissue evidence="2">Aerial parts of the thallus</tissue>
    </source>
</reference>
<evidence type="ECO:0000313" key="2">
    <source>
        <dbReference type="EMBL" id="KAL3684681.1"/>
    </source>
</evidence>
<name>A0ABD3H171_9MARC</name>
<proteinExistence type="predicted"/>
<feature type="chain" id="PRO_5044836494" evidence="1">
    <location>
        <begin position="17"/>
        <end position="215"/>
    </location>
</feature>
<accession>A0ABD3H171</accession>
<feature type="signal peptide" evidence="1">
    <location>
        <begin position="1"/>
        <end position="16"/>
    </location>
</feature>
<comment type="caution">
    <text evidence="2">The sequence shown here is derived from an EMBL/GenBank/DDBJ whole genome shotgun (WGS) entry which is preliminary data.</text>
</comment>